<dbReference type="Proteomes" id="UP001596201">
    <property type="component" value="Unassembled WGS sequence"/>
</dbReference>
<sequence>MTVALLQLGITEYALFGFVLLGWLVGVAGLAYWVVTDAASRGRRSPWFDGVLAVGFPPYLLAYLFWRGERTTPPTRRELVARDWAGVVIAAFVIGAVFSPPDPLAQVLWATPMMFVGALLVGYRHRDRTGGGEDPTA</sequence>
<keyword evidence="4 5" id="KW-0472">Membrane</keyword>
<dbReference type="EMBL" id="JBHSKX010000001">
    <property type="protein sequence ID" value="MFC5366766.1"/>
    <property type="molecule type" value="Genomic_DNA"/>
</dbReference>
<keyword evidence="7" id="KW-1185">Reference proteome</keyword>
<organism evidence="6 7">
    <name type="scientific">Salinirubrum litoreum</name>
    <dbReference type="NCBI Taxonomy" id="1126234"/>
    <lineage>
        <taxon>Archaea</taxon>
        <taxon>Methanobacteriati</taxon>
        <taxon>Methanobacteriota</taxon>
        <taxon>Stenosarchaea group</taxon>
        <taxon>Halobacteria</taxon>
        <taxon>Halobacteriales</taxon>
        <taxon>Haloferacaceae</taxon>
        <taxon>Salinirubrum</taxon>
    </lineage>
</organism>
<feature type="transmembrane region" description="Helical" evidence="5">
    <location>
        <begin position="47"/>
        <end position="67"/>
    </location>
</feature>
<dbReference type="Pfam" id="PF00902">
    <property type="entry name" value="TatC"/>
    <property type="match status" value="1"/>
</dbReference>
<evidence type="ECO:0000256" key="3">
    <source>
        <dbReference type="ARBA" id="ARBA00022989"/>
    </source>
</evidence>
<feature type="transmembrane region" description="Helical" evidence="5">
    <location>
        <begin position="12"/>
        <end position="35"/>
    </location>
</feature>
<protein>
    <submittedName>
        <fullName evidence="6">Uncharacterized protein</fullName>
    </submittedName>
</protein>
<evidence type="ECO:0000313" key="7">
    <source>
        <dbReference type="Proteomes" id="UP001596201"/>
    </source>
</evidence>
<name>A0ABD5R9S4_9EURY</name>
<feature type="transmembrane region" description="Helical" evidence="5">
    <location>
        <begin position="79"/>
        <end position="98"/>
    </location>
</feature>
<comment type="subcellular location">
    <subcellularLocation>
        <location evidence="1">Membrane</location>
        <topology evidence="1">Multi-pass membrane protein</topology>
    </subcellularLocation>
</comment>
<comment type="caution">
    <text evidence="6">The sequence shown here is derived from an EMBL/GenBank/DDBJ whole genome shotgun (WGS) entry which is preliminary data.</text>
</comment>
<evidence type="ECO:0000256" key="5">
    <source>
        <dbReference type="SAM" id="Phobius"/>
    </source>
</evidence>
<gene>
    <name evidence="6" type="ORF">ACFPJ5_07415</name>
</gene>
<evidence type="ECO:0000313" key="6">
    <source>
        <dbReference type="EMBL" id="MFC5366766.1"/>
    </source>
</evidence>
<evidence type="ECO:0000256" key="2">
    <source>
        <dbReference type="ARBA" id="ARBA00022692"/>
    </source>
</evidence>
<keyword evidence="3 5" id="KW-1133">Transmembrane helix</keyword>
<proteinExistence type="predicted"/>
<accession>A0ABD5R9S4</accession>
<reference evidence="6 7" key="1">
    <citation type="journal article" date="2019" name="Int. J. Syst. Evol. Microbiol.">
        <title>The Global Catalogue of Microorganisms (GCM) 10K type strain sequencing project: providing services to taxonomists for standard genome sequencing and annotation.</title>
        <authorList>
            <consortium name="The Broad Institute Genomics Platform"/>
            <consortium name="The Broad Institute Genome Sequencing Center for Infectious Disease"/>
            <person name="Wu L."/>
            <person name="Ma J."/>
        </authorList>
    </citation>
    <scope>NUCLEOTIDE SEQUENCE [LARGE SCALE GENOMIC DNA]</scope>
    <source>
        <strain evidence="6 7">CGMCC 1.12237</strain>
    </source>
</reference>
<dbReference type="RefSeq" id="WP_227227899.1">
    <property type="nucleotide sequence ID" value="NZ_JAJCVJ010000001.1"/>
</dbReference>
<dbReference type="InterPro" id="IPR002033">
    <property type="entry name" value="TatC"/>
</dbReference>
<feature type="transmembrane region" description="Helical" evidence="5">
    <location>
        <begin position="104"/>
        <end position="123"/>
    </location>
</feature>
<dbReference type="AlphaFoldDB" id="A0ABD5R9S4"/>
<evidence type="ECO:0000256" key="1">
    <source>
        <dbReference type="ARBA" id="ARBA00004141"/>
    </source>
</evidence>
<keyword evidence="2 5" id="KW-0812">Transmembrane</keyword>
<evidence type="ECO:0000256" key="4">
    <source>
        <dbReference type="ARBA" id="ARBA00023136"/>
    </source>
</evidence>